<dbReference type="EMBL" id="CAJPIZ010021719">
    <property type="protein sequence ID" value="CAG2117714.1"/>
    <property type="molecule type" value="Genomic_DNA"/>
</dbReference>
<keyword evidence="9" id="KW-1185">Reference proteome</keyword>
<feature type="region of interest" description="Disordered" evidence="7">
    <location>
        <begin position="24"/>
        <end position="47"/>
    </location>
</feature>
<dbReference type="InterPro" id="IPR019734">
    <property type="entry name" value="TPR_rpt"/>
</dbReference>
<dbReference type="GO" id="GO:0006335">
    <property type="term" value="P:DNA replication-dependent chromatin assembly"/>
    <property type="evidence" value="ECO:0007669"/>
    <property type="project" value="TreeGrafter"/>
</dbReference>
<dbReference type="GO" id="GO:0005654">
    <property type="term" value="C:nucleoplasm"/>
    <property type="evidence" value="ECO:0007669"/>
    <property type="project" value="TreeGrafter"/>
</dbReference>
<feature type="compositionally biased region" description="Basic and acidic residues" evidence="7">
    <location>
        <begin position="185"/>
        <end position="198"/>
    </location>
</feature>
<evidence type="ECO:0000313" key="8">
    <source>
        <dbReference type="EMBL" id="CAD7639101.1"/>
    </source>
</evidence>
<feature type="compositionally biased region" description="Polar residues" evidence="7">
    <location>
        <begin position="200"/>
        <end position="210"/>
    </location>
</feature>
<dbReference type="PANTHER" id="PTHR15081">
    <property type="entry name" value="NUCLEAR AUTOANTIGENIC SPERM PROTEIN NASP -RELATED"/>
    <property type="match status" value="1"/>
</dbReference>
<protein>
    <recommendedName>
        <fullName evidence="10">Tetratricopeptide SHNi-TPR domain-containing protein</fullName>
    </recommendedName>
</protein>
<dbReference type="InterPro" id="IPR011990">
    <property type="entry name" value="TPR-like_helical_dom_sf"/>
</dbReference>
<evidence type="ECO:0000256" key="2">
    <source>
        <dbReference type="ARBA" id="ARBA00008402"/>
    </source>
</evidence>
<comment type="subcellular location">
    <subcellularLocation>
        <location evidence="1">Nucleus</location>
    </subcellularLocation>
</comment>
<keyword evidence="3" id="KW-0677">Repeat</keyword>
<comment type="similarity">
    <text evidence="2">Belongs to the NASP family.</text>
</comment>
<gene>
    <name evidence="8" type="ORF">OSB1V03_LOCUS17667</name>
</gene>
<sequence length="404" mass="45537">MNNRCESEEWLKQYQQMVSMMDTINTNDTPDTTAQDKPSQSADTSSAMIPDEETDLAVEALNQLNLGKRHLLVEDYSSAVMCLQESCQLFDQRFRIGAEECGEAYLYYGIALLELARLEDGLFDGVVHTKLADTETEDEEEEEADDEEEEEEAGNGKTEDKAEDKAEKSDDKKTDTEEDIEDSDEEKKKRLNAAKEADTESANVMQSSASADAPPECVASTSKGETSAAKDDDTEDEASNIEVAWEVLCLAKGVFEAFIEKNDNKLKLSETYQKLGEISIEWENNTNAIDLLNRCLTFRKEILSEDDRLIAETYYQLGIAHSFSSDIQNANNCFQSAIQVIETRIVNQKSRLATIPAEDLETTEKIKRELTQLESLLPEMRVKIEDSNDQMNNEKEGLQRQESE</sequence>
<keyword evidence="4 6" id="KW-0802">TPR repeat</keyword>
<dbReference type="Proteomes" id="UP000759131">
    <property type="component" value="Unassembled WGS sequence"/>
</dbReference>
<dbReference type="AlphaFoldDB" id="A0A7R9LCD8"/>
<feature type="region of interest" description="Disordered" evidence="7">
    <location>
        <begin position="381"/>
        <end position="404"/>
    </location>
</feature>
<feature type="repeat" description="TPR" evidence="6">
    <location>
        <begin position="311"/>
        <end position="344"/>
    </location>
</feature>
<evidence type="ECO:0000256" key="1">
    <source>
        <dbReference type="ARBA" id="ARBA00004123"/>
    </source>
</evidence>
<feature type="compositionally biased region" description="Acidic residues" evidence="7">
    <location>
        <begin position="134"/>
        <end position="153"/>
    </location>
</feature>
<feature type="non-terminal residue" evidence="8">
    <location>
        <position position="404"/>
    </location>
</feature>
<evidence type="ECO:0000256" key="6">
    <source>
        <dbReference type="PROSITE-ProRule" id="PRU00339"/>
    </source>
</evidence>
<feature type="compositionally biased region" description="Polar residues" evidence="7">
    <location>
        <begin position="35"/>
        <end position="47"/>
    </location>
</feature>
<feature type="compositionally biased region" description="Low complexity" evidence="7">
    <location>
        <begin position="24"/>
        <end position="33"/>
    </location>
</feature>
<evidence type="ECO:0008006" key="10">
    <source>
        <dbReference type="Google" id="ProtNLM"/>
    </source>
</evidence>
<evidence type="ECO:0000313" key="9">
    <source>
        <dbReference type="Proteomes" id="UP000759131"/>
    </source>
</evidence>
<feature type="region of interest" description="Disordered" evidence="7">
    <location>
        <begin position="130"/>
        <end position="237"/>
    </location>
</feature>
<organism evidence="8">
    <name type="scientific">Medioppia subpectinata</name>
    <dbReference type="NCBI Taxonomy" id="1979941"/>
    <lineage>
        <taxon>Eukaryota</taxon>
        <taxon>Metazoa</taxon>
        <taxon>Ecdysozoa</taxon>
        <taxon>Arthropoda</taxon>
        <taxon>Chelicerata</taxon>
        <taxon>Arachnida</taxon>
        <taxon>Acari</taxon>
        <taxon>Acariformes</taxon>
        <taxon>Sarcoptiformes</taxon>
        <taxon>Oribatida</taxon>
        <taxon>Brachypylina</taxon>
        <taxon>Oppioidea</taxon>
        <taxon>Oppiidae</taxon>
        <taxon>Medioppia</taxon>
    </lineage>
</organism>
<dbReference type="PANTHER" id="PTHR15081:SF1">
    <property type="entry name" value="NUCLEAR AUTOANTIGENIC SPERM PROTEIN"/>
    <property type="match status" value="1"/>
</dbReference>
<dbReference type="OrthoDB" id="5587616at2759"/>
<dbReference type="EMBL" id="OC876294">
    <property type="protein sequence ID" value="CAD7639101.1"/>
    <property type="molecule type" value="Genomic_DNA"/>
</dbReference>
<dbReference type="Gene3D" id="1.25.40.10">
    <property type="entry name" value="Tetratricopeptide repeat domain"/>
    <property type="match status" value="1"/>
</dbReference>
<name>A0A7R9LCD8_9ACAR</name>
<keyword evidence="5" id="KW-0539">Nucleus</keyword>
<proteinExistence type="inferred from homology"/>
<evidence type="ECO:0000256" key="5">
    <source>
        <dbReference type="ARBA" id="ARBA00023242"/>
    </source>
</evidence>
<dbReference type="SUPFAM" id="SSF48452">
    <property type="entry name" value="TPR-like"/>
    <property type="match status" value="1"/>
</dbReference>
<feature type="compositionally biased region" description="Basic and acidic residues" evidence="7">
    <location>
        <begin position="157"/>
        <end position="175"/>
    </location>
</feature>
<evidence type="ECO:0000256" key="3">
    <source>
        <dbReference type="ARBA" id="ARBA00022737"/>
    </source>
</evidence>
<dbReference type="PROSITE" id="PS50005">
    <property type="entry name" value="TPR"/>
    <property type="match status" value="1"/>
</dbReference>
<dbReference type="GO" id="GO:0034080">
    <property type="term" value="P:CENP-A containing chromatin assembly"/>
    <property type="evidence" value="ECO:0007669"/>
    <property type="project" value="TreeGrafter"/>
</dbReference>
<evidence type="ECO:0000256" key="4">
    <source>
        <dbReference type="ARBA" id="ARBA00022803"/>
    </source>
</evidence>
<evidence type="ECO:0000256" key="7">
    <source>
        <dbReference type="SAM" id="MobiDB-lite"/>
    </source>
</evidence>
<reference evidence="8" key="1">
    <citation type="submission" date="2020-11" db="EMBL/GenBank/DDBJ databases">
        <authorList>
            <person name="Tran Van P."/>
        </authorList>
    </citation>
    <scope>NUCLEOTIDE SEQUENCE</scope>
</reference>
<dbReference type="InterPro" id="IPR051730">
    <property type="entry name" value="NASP-like"/>
</dbReference>
<dbReference type="GO" id="GO:0042393">
    <property type="term" value="F:histone binding"/>
    <property type="evidence" value="ECO:0007669"/>
    <property type="project" value="TreeGrafter"/>
</dbReference>
<accession>A0A7R9LCD8</accession>